<gene>
    <name evidence="3" type="ORF">BCO_0021900</name>
</gene>
<evidence type="ECO:0000256" key="2">
    <source>
        <dbReference type="SAM" id="SignalP"/>
    </source>
</evidence>
<proteinExistence type="predicted"/>
<dbReference type="OrthoDB" id="351010at2"/>
<feature type="signal peptide" evidence="2">
    <location>
        <begin position="1"/>
        <end position="22"/>
    </location>
</feature>
<dbReference type="Proteomes" id="UP000019330">
    <property type="component" value="Plasmid unnamed"/>
</dbReference>
<sequence length="379" mass="44175">MFMVKFNYIVLLLLFLFFNLHAATFRPFDFNNWNFEREVEEAYEASYEVVDGVLVNVDDQSKNLKAKKILKRISELEGYYRCLVNMIRDNIFLQVEDEFLREYGQYFDDDVFTETDNRFRQAIEIPMEEAFGKYRHRVLAFSNKTWIKNPDYTKLFIKLQLREIEFVENYIRQKLGINLGSKNGNSNASKQSGQRQPSSREPRESSPSGNQRYSSPRSGMRSDYFRRAGQRPARPSDMFEEDDDERSVVEDDDERLSSMGSMSRGYDEGLKRPRKSSPMQSGRQPSLRQSSPRQAGQRQPSPMQASPRQAGQRQPSPMQASPRLRNIRPSGIKQGNIRPSSTRPSRKRPGSDIRPNFVRPIVRPLGEKPVNFKSEYTEE</sequence>
<feature type="region of interest" description="Disordered" evidence="1">
    <location>
        <begin position="178"/>
        <end position="379"/>
    </location>
</feature>
<name>W5T1I1_9SPIR</name>
<keyword evidence="2" id="KW-0732">Signal</keyword>
<geneLocation type="plasmid" evidence="3 4">
    <name>unnamed</name>
</geneLocation>
<feature type="chain" id="PRO_5004873232" evidence="2">
    <location>
        <begin position="23"/>
        <end position="379"/>
    </location>
</feature>
<feature type="compositionally biased region" description="Polar residues" evidence="1">
    <location>
        <begin position="180"/>
        <end position="193"/>
    </location>
</feature>
<organism evidence="3">
    <name type="scientific">Borrelia coriaceae ATCC 43381</name>
    <dbReference type="NCBI Taxonomy" id="1408429"/>
    <lineage>
        <taxon>Bacteria</taxon>
        <taxon>Pseudomonadati</taxon>
        <taxon>Spirochaetota</taxon>
        <taxon>Spirochaetia</taxon>
        <taxon>Spirochaetales</taxon>
        <taxon>Borreliaceae</taxon>
        <taxon>Borrelia</taxon>
    </lineage>
</organism>
<protein>
    <submittedName>
        <fullName evidence="3">Outer membrane protein</fullName>
    </submittedName>
</protein>
<evidence type="ECO:0000256" key="1">
    <source>
        <dbReference type="SAM" id="MobiDB-lite"/>
    </source>
</evidence>
<feature type="compositionally biased region" description="Acidic residues" evidence="1">
    <location>
        <begin position="238"/>
        <end position="254"/>
    </location>
</feature>
<accession>W5T1I1</accession>
<dbReference type="AlphaFoldDB" id="W5T1I1"/>
<feature type="compositionally biased region" description="Polar residues" evidence="1">
    <location>
        <begin position="277"/>
        <end position="319"/>
    </location>
</feature>
<keyword evidence="3" id="KW-0614">Plasmid</keyword>
<reference evidence="3" key="1">
    <citation type="submission" date="2013-04" db="EMBL/GenBank/DDBJ databases">
        <title>Comparative Genomics of Relapsing Fever Spirochetes.</title>
        <authorList>
            <person name="Schwan T.G."/>
            <person name="Raffel S.J."/>
            <person name="Porcella S.F."/>
            <person name="Martens C.A."/>
            <person name="Bruno D.P."/>
            <person name="Ricklefs S.M."/>
            <person name="Barbian K.B."/>
        </authorList>
    </citation>
    <scope>NUCLEOTIDE SEQUENCE</scope>
    <source>
        <strain evidence="3">Co53</strain>
        <plasmid evidence="3">unnamed</plasmid>
    </source>
</reference>
<keyword evidence="4" id="KW-1185">Reference proteome</keyword>
<evidence type="ECO:0000313" key="3">
    <source>
        <dbReference type="EMBL" id="AHH11116.1"/>
    </source>
</evidence>
<evidence type="ECO:0000313" key="4">
    <source>
        <dbReference type="Proteomes" id="UP000019330"/>
    </source>
</evidence>
<dbReference type="HOGENOM" id="CLU_760054_0_0_12"/>
<dbReference type="EMBL" id="CP005746">
    <property type="protein sequence ID" value="AHH11116.1"/>
    <property type="molecule type" value="Genomic_DNA"/>
</dbReference>